<dbReference type="CDD" id="cd07585">
    <property type="entry name" value="nitrilase_7"/>
    <property type="match status" value="1"/>
</dbReference>
<dbReference type="RefSeq" id="WP_184837150.1">
    <property type="nucleotide sequence ID" value="NZ_BAAAVN010000003.1"/>
</dbReference>
<protein>
    <submittedName>
        <fullName evidence="3">Putative amidohydrolase</fullName>
    </submittedName>
</protein>
<evidence type="ECO:0000256" key="1">
    <source>
        <dbReference type="ARBA" id="ARBA00022801"/>
    </source>
</evidence>
<dbReference type="SUPFAM" id="SSF56317">
    <property type="entry name" value="Carbon-nitrogen hydrolase"/>
    <property type="match status" value="1"/>
</dbReference>
<dbReference type="EMBL" id="JACHNF010000001">
    <property type="protein sequence ID" value="MBB5980996.1"/>
    <property type="molecule type" value="Genomic_DNA"/>
</dbReference>
<gene>
    <name evidence="3" type="ORF">HDA44_004337</name>
</gene>
<dbReference type="Gene3D" id="3.60.110.10">
    <property type="entry name" value="Carbon-nitrogen hydrolase"/>
    <property type="match status" value="1"/>
</dbReference>
<evidence type="ECO:0000259" key="2">
    <source>
        <dbReference type="PROSITE" id="PS50263"/>
    </source>
</evidence>
<dbReference type="InterPro" id="IPR050345">
    <property type="entry name" value="Aliph_Amidase/BUP"/>
</dbReference>
<sequence length="342" mass="37266">MTSFRAAVVQFEATPDDTAANLRTVERLAREAVGDGARLVVFPELCLLGYWHLRRHTAARLHELASPADGPLIGQVLALAQKLGAGIGAGFLEESGGTLFNSYAVCLPDGQVHVHRKLHAFEHEAIASGSTYTVFDTPWGFRAGVLICWDNNLVENVRITALLGATVLIAPHQTGGTKSRSPYGMKPIPLPVWENRETDPAGVEEAFNGPNGRGWLMRWLPARAHDNGLFVLFSNGVGRDDDEVRTGNAMILDPYGRIVAETPVPAESVVTADLDLDLVPLSTGRRWLRGRRPDLYAPLTHPTGTELDPRAARFSPDPVQVEGLADQQDPLAPSRILWKVDQ</sequence>
<organism evidence="3 4">
    <name type="scientific">Kribbella solani</name>
    <dbReference type="NCBI Taxonomy" id="236067"/>
    <lineage>
        <taxon>Bacteria</taxon>
        <taxon>Bacillati</taxon>
        <taxon>Actinomycetota</taxon>
        <taxon>Actinomycetes</taxon>
        <taxon>Propionibacteriales</taxon>
        <taxon>Kribbellaceae</taxon>
        <taxon>Kribbella</taxon>
    </lineage>
</organism>
<dbReference type="AlphaFoldDB" id="A0A841DW69"/>
<name>A0A841DW69_9ACTN</name>
<dbReference type="GO" id="GO:0016811">
    <property type="term" value="F:hydrolase activity, acting on carbon-nitrogen (but not peptide) bonds, in linear amides"/>
    <property type="evidence" value="ECO:0007669"/>
    <property type="project" value="UniProtKB-ARBA"/>
</dbReference>
<proteinExistence type="predicted"/>
<dbReference type="Pfam" id="PF00795">
    <property type="entry name" value="CN_hydrolase"/>
    <property type="match status" value="2"/>
</dbReference>
<dbReference type="PANTHER" id="PTHR43674">
    <property type="entry name" value="NITRILASE C965.09-RELATED"/>
    <property type="match status" value="1"/>
</dbReference>
<accession>A0A841DW69</accession>
<dbReference type="InterPro" id="IPR003010">
    <property type="entry name" value="C-N_Hydrolase"/>
</dbReference>
<keyword evidence="4" id="KW-1185">Reference proteome</keyword>
<dbReference type="InterPro" id="IPR036526">
    <property type="entry name" value="C-N_Hydrolase_sf"/>
</dbReference>
<comment type="caution">
    <text evidence="3">The sequence shown here is derived from an EMBL/GenBank/DDBJ whole genome shotgun (WGS) entry which is preliminary data.</text>
</comment>
<feature type="domain" description="CN hydrolase" evidence="2">
    <location>
        <begin position="4"/>
        <end position="276"/>
    </location>
</feature>
<evidence type="ECO:0000313" key="4">
    <source>
        <dbReference type="Proteomes" id="UP000558997"/>
    </source>
</evidence>
<keyword evidence="1 3" id="KW-0378">Hydrolase</keyword>
<dbReference type="Proteomes" id="UP000558997">
    <property type="component" value="Unassembled WGS sequence"/>
</dbReference>
<reference evidence="3 4" key="1">
    <citation type="submission" date="2020-08" db="EMBL/GenBank/DDBJ databases">
        <title>Sequencing the genomes of 1000 actinobacteria strains.</title>
        <authorList>
            <person name="Klenk H.-P."/>
        </authorList>
    </citation>
    <scope>NUCLEOTIDE SEQUENCE [LARGE SCALE GENOMIC DNA]</scope>
    <source>
        <strain evidence="3 4">DSM 17294</strain>
    </source>
</reference>
<evidence type="ECO:0000313" key="3">
    <source>
        <dbReference type="EMBL" id="MBB5980996.1"/>
    </source>
</evidence>
<dbReference type="PROSITE" id="PS50263">
    <property type="entry name" value="CN_HYDROLASE"/>
    <property type="match status" value="1"/>
</dbReference>
<dbReference type="PANTHER" id="PTHR43674:SF2">
    <property type="entry name" value="BETA-UREIDOPROPIONASE"/>
    <property type="match status" value="1"/>
</dbReference>